<reference evidence="2 3" key="1">
    <citation type="submission" date="2020-08" db="EMBL/GenBank/DDBJ databases">
        <title>Genome public.</title>
        <authorList>
            <person name="Liu C."/>
            <person name="Sun Q."/>
        </authorList>
    </citation>
    <scope>NUCLEOTIDE SEQUENCE [LARGE SCALE GENOMIC DNA]</scope>
    <source>
        <strain evidence="2 3">NSJ-26</strain>
    </source>
</reference>
<protein>
    <submittedName>
        <fullName evidence="2">Diphthine--ammonia ligase</fullName>
        <ecNumber evidence="2">6.3.1.14</ecNumber>
    </submittedName>
</protein>
<dbReference type="NCBIfam" id="TIGR00290">
    <property type="entry name" value="MJ0570_dom"/>
    <property type="match status" value="1"/>
</dbReference>
<dbReference type="Gene3D" id="3.90.1490.10">
    <property type="entry name" value="putative n-type atp pyrophosphatase, domain 2"/>
    <property type="match status" value="1"/>
</dbReference>
<feature type="domain" description="Diphthamide synthase" evidence="1">
    <location>
        <begin position="5"/>
        <end position="205"/>
    </location>
</feature>
<accession>A0A926F0X9</accession>
<keyword evidence="3" id="KW-1185">Reference proteome</keyword>
<dbReference type="Pfam" id="PF01902">
    <property type="entry name" value="Diphthami_syn_2"/>
    <property type="match status" value="1"/>
</dbReference>
<evidence type="ECO:0000313" key="3">
    <source>
        <dbReference type="Proteomes" id="UP000601522"/>
    </source>
</evidence>
<dbReference type="EMBL" id="JACRTK010000001">
    <property type="protein sequence ID" value="MBC8589869.1"/>
    <property type="molecule type" value="Genomic_DNA"/>
</dbReference>
<dbReference type="PANTHER" id="PTHR12196">
    <property type="entry name" value="DOMAIN OF UNKNOWN FUNCTION 71 DUF71 -CONTAINING PROTEIN"/>
    <property type="match status" value="1"/>
</dbReference>
<dbReference type="AlphaFoldDB" id="A0A926F0X9"/>
<evidence type="ECO:0000259" key="1">
    <source>
        <dbReference type="Pfam" id="PF01902"/>
    </source>
</evidence>
<dbReference type="Gene3D" id="3.40.50.620">
    <property type="entry name" value="HUPs"/>
    <property type="match status" value="1"/>
</dbReference>
<dbReference type="InterPro" id="IPR014729">
    <property type="entry name" value="Rossmann-like_a/b/a_fold"/>
</dbReference>
<dbReference type="InterPro" id="IPR030662">
    <property type="entry name" value="DPH6/MJ0570"/>
</dbReference>
<keyword evidence="2" id="KW-0436">Ligase</keyword>
<proteinExistence type="predicted"/>
<dbReference type="EC" id="6.3.1.14" evidence="2"/>
<evidence type="ECO:0000313" key="2">
    <source>
        <dbReference type="EMBL" id="MBC8589869.1"/>
    </source>
</evidence>
<organism evidence="2 3">
    <name type="scientific">Wansuia hejianensis</name>
    <dbReference type="NCBI Taxonomy" id="2763667"/>
    <lineage>
        <taxon>Bacteria</taxon>
        <taxon>Bacillati</taxon>
        <taxon>Bacillota</taxon>
        <taxon>Clostridia</taxon>
        <taxon>Lachnospirales</taxon>
        <taxon>Lachnospiraceae</taxon>
        <taxon>Wansuia</taxon>
    </lineage>
</organism>
<dbReference type="RefSeq" id="WP_249322681.1">
    <property type="nucleotide sequence ID" value="NZ_JACRTK010000001.1"/>
</dbReference>
<dbReference type="CDD" id="cd01994">
    <property type="entry name" value="AANH_PF0828-like"/>
    <property type="match status" value="1"/>
</dbReference>
<dbReference type="GO" id="GO:0017183">
    <property type="term" value="P:protein histidyl modification to diphthamide"/>
    <property type="evidence" value="ECO:0007669"/>
    <property type="project" value="TreeGrafter"/>
</dbReference>
<dbReference type="InterPro" id="IPR002761">
    <property type="entry name" value="Diphthami_syn_dom"/>
</dbReference>
<name>A0A926F0X9_9FIRM</name>
<dbReference type="Proteomes" id="UP000601522">
    <property type="component" value="Unassembled WGS sequence"/>
</dbReference>
<dbReference type="PANTHER" id="PTHR12196:SF2">
    <property type="entry name" value="DIPHTHINE--AMMONIA LIGASE"/>
    <property type="match status" value="1"/>
</dbReference>
<sequence length="219" mass="24718">MLGKKFVASFSGGKDSTLAIYRSIKQGMVPVELITTYNSHKERSWFHGIPKNILSNISKEMEIPLSIIETTGEKYTESFEAKLKSAKEKGAEVCVFGDIDIQGHLEWCSQRCKSVGLEAYFPLWNEKRKDLVYEFIDLGFKTLITVVDHSRLSQDFAGKVLTRKVADAIEAEGADICGENGEYHTFVFDGPLFKNPVDFQLEEKLAIDNFTVIKFTNLT</sequence>
<gene>
    <name evidence="2" type="ORF">H8689_01765</name>
</gene>
<dbReference type="GO" id="GO:0017178">
    <property type="term" value="F:diphthine-ammonia ligase activity"/>
    <property type="evidence" value="ECO:0007669"/>
    <property type="project" value="UniProtKB-EC"/>
</dbReference>
<comment type="caution">
    <text evidence="2">The sequence shown here is derived from an EMBL/GenBank/DDBJ whole genome shotgun (WGS) entry which is preliminary data.</text>
</comment>
<dbReference type="SUPFAM" id="SSF52402">
    <property type="entry name" value="Adenine nucleotide alpha hydrolases-like"/>
    <property type="match status" value="1"/>
</dbReference>